<evidence type="ECO:0000313" key="3">
    <source>
        <dbReference type="EMBL" id="RFB04297.1"/>
    </source>
</evidence>
<dbReference type="GO" id="GO:0016787">
    <property type="term" value="F:hydrolase activity"/>
    <property type="evidence" value="ECO:0007669"/>
    <property type="project" value="UniProtKB-KW"/>
</dbReference>
<keyword evidence="1 3" id="KW-0378">Hydrolase</keyword>
<evidence type="ECO:0000259" key="2">
    <source>
        <dbReference type="Pfam" id="PF07859"/>
    </source>
</evidence>
<feature type="domain" description="Alpha/beta hydrolase fold-3" evidence="2">
    <location>
        <begin position="113"/>
        <end position="314"/>
    </location>
</feature>
<dbReference type="PANTHER" id="PTHR48081">
    <property type="entry name" value="AB HYDROLASE SUPERFAMILY PROTEIN C4A8.06C"/>
    <property type="match status" value="1"/>
</dbReference>
<comment type="caution">
    <text evidence="3">The sequence shown here is derived from an EMBL/GenBank/DDBJ whole genome shotgun (WGS) entry which is preliminary data.</text>
</comment>
<dbReference type="InParanoid" id="A0A371RFS2"/>
<reference evidence="3 4" key="1">
    <citation type="submission" date="2018-08" db="EMBL/GenBank/DDBJ databases">
        <title>Parvularcula sp. SM1705, isolated from surface water of the South Sea China.</title>
        <authorList>
            <person name="Sun L."/>
        </authorList>
    </citation>
    <scope>NUCLEOTIDE SEQUENCE [LARGE SCALE GENOMIC DNA]</scope>
    <source>
        <strain evidence="3 4">SM1705</strain>
    </source>
</reference>
<dbReference type="InterPro" id="IPR050300">
    <property type="entry name" value="GDXG_lipolytic_enzyme"/>
</dbReference>
<evidence type="ECO:0000313" key="4">
    <source>
        <dbReference type="Proteomes" id="UP000264589"/>
    </source>
</evidence>
<keyword evidence="4" id="KW-1185">Reference proteome</keyword>
<dbReference type="Gene3D" id="3.40.50.1820">
    <property type="entry name" value="alpha/beta hydrolase"/>
    <property type="match status" value="1"/>
</dbReference>
<sequence>MRDIAHKASISPTASAISLAITVRRAPTASPPASATRVGIDKETRDVVRDIAAYPALAKGDPDINKIRAAYNEVFAAWTAPSLVPTEEHWIEEDRITSLVIRPLNKAAGAGTIVFVHGGGWSLGTALCYAPLGRHLAGISGMTVILPDFPQSPEAPFPAAFDALRDWLAAKLHDADEPYFLSGDSAGATLSAVLSQEDGIAGHLAGQGLLYPVTDLRLDARYRSRRRFGSGKYFLTTDGIIGAAMMYLGTSGDANDPRISPILQEDVSASPPTFFLFPEYDPLRDEGEAYAQKLKKAGVQTEIRIARHTIHGCASFSGRIPAGRVGMEQMATIFQEWATV</sequence>
<protein>
    <submittedName>
        <fullName evidence="3">Alpha/beta hydrolase</fullName>
    </submittedName>
</protein>
<dbReference type="InterPro" id="IPR029058">
    <property type="entry name" value="AB_hydrolase_fold"/>
</dbReference>
<dbReference type="InterPro" id="IPR013094">
    <property type="entry name" value="AB_hydrolase_3"/>
</dbReference>
<organism evidence="3 4">
    <name type="scientific">Parvularcula marina</name>
    <dbReference type="NCBI Taxonomy" id="2292771"/>
    <lineage>
        <taxon>Bacteria</taxon>
        <taxon>Pseudomonadati</taxon>
        <taxon>Pseudomonadota</taxon>
        <taxon>Alphaproteobacteria</taxon>
        <taxon>Parvularculales</taxon>
        <taxon>Parvularculaceae</taxon>
        <taxon>Parvularcula</taxon>
    </lineage>
</organism>
<name>A0A371RFS2_9PROT</name>
<gene>
    <name evidence="3" type="ORF">DX908_02760</name>
</gene>
<accession>A0A371RFS2</accession>
<evidence type="ECO:0000256" key="1">
    <source>
        <dbReference type="ARBA" id="ARBA00022801"/>
    </source>
</evidence>
<dbReference type="EMBL" id="QUQO01000001">
    <property type="protein sequence ID" value="RFB04297.1"/>
    <property type="molecule type" value="Genomic_DNA"/>
</dbReference>
<dbReference type="SUPFAM" id="SSF53474">
    <property type="entry name" value="alpha/beta-Hydrolases"/>
    <property type="match status" value="1"/>
</dbReference>
<dbReference type="PANTHER" id="PTHR48081:SF8">
    <property type="entry name" value="ALPHA_BETA HYDROLASE FOLD-3 DOMAIN-CONTAINING PROTEIN-RELATED"/>
    <property type="match status" value="1"/>
</dbReference>
<dbReference type="Proteomes" id="UP000264589">
    <property type="component" value="Unassembled WGS sequence"/>
</dbReference>
<dbReference type="AlphaFoldDB" id="A0A371RFS2"/>
<dbReference type="Pfam" id="PF07859">
    <property type="entry name" value="Abhydrolase_3"/>
    <property type="match status" value="1"/>
</dbReference>
<proteinExistence type="predicted"/>